<keyword evidence="2" id="KW-1185">Reference proteome</keyword>
<sequence>MISKKYKGNEITGHLDIFVADKEDEFEGEIEKWKEVLIHGNPEGLRSFAKLLMTIADLNQENRADLPMGAREHYHLRPNFELSKSSVEAIVGRMDAKGTGSFYDRFVAKDATKA</sequence>
<evidence type="ECO:0000313" key="2">
    <source>
        <dbReference type="Proteomes" id="UP000199679"/>
    </source>
</evidence>
<accession>A0A1H1XCG0</accession>
<dbReference type="RefSeq" id="WP_091372837.1">
    <property type="nucleotide sequence ID" value="NZ_LT629740.1"/>
</dbReference>
<dbReference type="STRING" id="652787.SAMN05216490_2419"/>
<proteinExistence type="predicted"/>
<reference evidence="1 2" key="1">
    <citation type="submission" date="2016-10" db="EMBL/GenBank/DDBJ databases">
        <authorList>
            <person name="de Groot N.N."/>
        </authorList>
    </citation>
    <scope>NUCLEOTIDE SEQUENCE [LARGE SCALE GENOMIC DNA]</scope>
    <source>
        <strain evidence="1 2">MP1X4</strain>
    </source>
</reference>
<name>A0A1H1XCG0_MUCMA</name>
<dbReference type="EMBL" id="LT629740">
    <property type="protein sequence ID" value="SDT07028.1"/>
    <property type="molecule type" value="Genomic_DNA"/>
</dbReference>
<dbReference type="Pfam" id="PF15566">
    <property type="entry name" value="Imm32"/>
    <property type="match status" value="1"/>
</dbReference>
<organism evidence="1 2">
    <name type="scientific">Mucilaginibacter mallensis</name>
    <dbReference type="NCBI Taxonomy" id="652787"/>
    <lineage>
        <taxon>Bacteria</taxon>
        <taxon>Pseudomonadati</taxon>
        <taxon>Bacteroidota</taxon>
        <taxon>Sphingobacteriia</taxon>
        <taxon>Sphingobacteriales</taxon>
        <taxon>Sphingobacteriaceae</taxon>
        <taxon>Mucilaginibacter</taxon>
    </lineage>
</organism>
<evidence type="ECO:0000313" key="1">
    <source>
        <dbReference type="EMBL" id="SDT07028.1"/>
    </source>
</evidence>
<protein>
    <submittedName>
        <fullName evidence="1">Uncharacterized protein</fullName>
    </submittedName>
</protein>
<gene>
    <name evidence="1" type="ORF">SAMN05216490_2419</name>
</gene>
<dbReference type="InterPro" id="IPR029083">
    <property type="entry name" value="Imm32"/>
</dbReference>
<dbReference type="Proteomes" id="UP000199679">
    <property type="component" value="Chromosome I"/>
</dbReference>
<dbReference type="AlphaFoldDB" id="A0A1H1XCG0"/>
<dbReference type="OrthoDB" id="1448109at2"/>